<dbReference type="EMBL" id="CAJVQC010101756">
    <property type="protein sequence ID" value="CAG8831572.1"/>
    <property type="molecule type" value="Genomic_DNA"/>
</dbReference>
<organism evidence="1 2">
    <name type="scientific">Racocetra persica</name>
    <dbReference type="NCBI Taxonomy" id="160502"/>
    <lineage>
        <taxon>Eukaryota</taxon>
        <taxon>Fungi</taxon>
        <taxon>Fungi incertae sedis</taxon>
        <taxon>Mucoromycota</taxon>
        <taxon>Glomeromycotina</taxon>
        <taxon>Glomeromycetes</taxon>
        <taxon>Diversisporales</taxon>
        <taxon>Gigasporaceae</taxon>
        <taxon>Racocetra</taxon>
    </lineage>
</organism>
<accession>A0ACA9SA27</accession>
<proteinExistence type="predicted"/>
<evidence type="ECO:0000313" key="1">
    <source>
        <dbReference type="EMBL" id="CAG8831572.1"/>
    </source>
</evidence>
<name>A0ACA9SA27_9GLOM</name>
<evidence type="ECO:0000313" key="2">
    <source>
        <dbReference type="Proteomes" id="UP000789920"/>
    </source>
</evidence>
<gene>
    <name evidence="1" type="ORF">RPERSI_LOCUS28193</name>
</gene>
<dbReference type="Proteomes" id="UP000789920">
    <property type="component" value="Unassembled WGS sequence"/>
</dbReference>
<feature type="non-terminal residue" evidence="1">
    <location>
        <position position="1"/>
    </location>
</feature>
<comment type="caution">
    <text evidence="1">The sequence shown here is derived from an EMBL/GenBank/DDBJ whole genome shotgun (WGS) entry which is preliminary data.</text>
</comment>
<protein>
    <submittedName>
        <fullName evidence="1">9387_t:CDS:1</fullName>
    </submittedName>
</protein>
<sequence length="82" mass="9624">HDRSLNYNVMDVHHVEVGRKKRERLKHSGKIKMEQTSIRLSSSLNLISMRYMRSKRLVLKRLNEDDEVIGYVPGVEIYVDGV</sequence>
<reference evidence="1" key="1">
    <citation type="submission" date="2021-06" db="EMBL/GenBank/DDBJ databases">
        <authorList>
            <person name="Kallberg Y."/>
            <person name="Tangrot J."/>
            <person name="Rosling A."/>
        </authorList>
    </citation>
    <scope>NUCLEOTIDE SEQUENCE</scope>
    <source>
        <strain evidence="1">MA461A</strain>
    </source>
</reference>
<keyword evidence="2" id="KW-1185">Reference proteome</keyword>